<dbReference type="KEGG" id="hjo:AY555_07385"/>
<dbReference type="GO" id="GO:0035556">
    <property type="term" value="P:intracellular signal transduction"/>
    <property type="evidence" value="ECO:0007669"/>
    <property type="project" value="InterPro"/>
</dbReference>
<feature type="compositionally biased region" description="Polar residues" evidence="1">
    <location>
        <begin position="282"/>
        <end position="295"/>
    </location>
</feature>
<feature type="compositionally biased region" description="Low complexity" evidence="1">
    <location>
        <begin position="97"/>
        <end position="108"/>
    </location>
</feature>
<dbReference type="Proteomes" id="UP000076066">
    <property type="component" value="Chromosome"/>
</dbReference>
<keyword evidence="2" id="KW-0812">Transmembrane</keyword>
<accession>A0A143DFZ7</accession>
<dbReference type="STRING" id="1549855.AY555_07385"/>
<evidence type="ECO:0000313" key="4">
    <source>
        <dbReference type="Proteomes" id="UP000076066"/>
    </source>
</evidence>
<dbReference type="Pfam" id="PF00211">
    <property type="entry name" value="Guanylate_cyc"/>
    <property type="match status" value="1"/>
</dbReference>
<gene>
    <name evidence="3" type="ORF">AY555_07385</name>
</gene>
<dbReference type="GO" id="GO:0004016">
    <property type="term" value="F:adenylate cyclase activity"/>
    <property type="evidence" value="ECO:0007669"/>
    <property type="project" value="UniProtKB-ARBA"/>
</dbReference>
<feature type="compositionally biased region" description="Basic and acidic residues" evidence="1">
    <location>
        <begin position="219"/>
        <end position="235"/>
    </location>
</feature>
<dbReference type="PROSITE" id="PS50125">
    <property type="entry name" value="GUANYLATE_CYCLASE_2"/>
    <property type="match status" value="1"/>
</dbReference>
<sequence length="633" mass="68312">MAAVTNYEIYTQDGRGNWTLHARYPGRDREDAMEEAKEVERLRNIPVRVVKEVYYPENNTTEENIIYSGRVKPKPETSGSMMKSGVAPVRHSHGGQSTSPTNTRSSSPQFGKPANKTGDFIFRLSMVLLLSGLIAIVATGITSLVMKQVAQSGLPVEHGTQSIVLFGVFVGVFLLGAVPLIMTYVPLDALGGDNSGNRKLTPPRKAAPRGSSRSATEALAERVDRAPDSRPEKIEGSSTSKGDILEALLPEDEAEWPALKASDPKKAPQKKKKKKAEDKQATQTGKTDTASSEQSPAKADIAGEPQAPSPTFDKARLESMKFLGSIIESIKTSYPNLDAYNRFGLNLYLCGACEHLAQSQSLSKKEKEELSTQALEIIGTKPEQARQMIQRLDTYRQEARYRTMIAAGISAMRAHLSSDSDPLHALGGVMKQWNTPQTQQLSTSGVTILFTDMANSTSMTQELGDAAAQDIIRAHNTIVRNALLMHRGKEVKHTGDGIMATFDGALDAVQAAINIQEKAAEHTARWPRLALKLRIGMNSGDPIVEENDYFGATVQIAARVCACAGVGQIWLGESTKALIPDSTDLLISSRGAQELKGVPDPVELFEVSYDQGTAGQPQPSGSGEGNTGGQPQA</sequence>
<feature type="transmembrane region" description="Helical" evidence="2">
    <location>
        <begin position="120"/>
        <end position="143"/>
    </location>
</feature>
<feature type="compositionally biased region" description="Gly residues" evidence="1">
    <location>
        <begin position="622"/>
        <end position="633"/>
    </location>
</feature>
<protein>
    <submittedName>
        <fullName evidence="3">Uncharacterized protein</fullName>
    </submittedName>
</protein>
<dbReference type="PANTHER" id="PTHR43081:SF1">
    <property type="entry name" value="ADENYLATE CYCLASE, TERMINAL-DIFFERENTIATION SPECIFIC"/>
    <property type="match status" value="1"/>
</dbReference>
<name>A0A143DFZ7_9PROT</name>
<keyword evidence="2" id="KW-0472">Membrane</keyword>
<organism evidence="3 4">
    <name type="scientific">Haematospirillum jordaniae</name>
    <dbReference type="NCBI Taxonomy" id="1549855"/>
    <lineage>
        <taxon>Bacteria</taxon>
        <taxon>Pseudomonadati</taxon>
        <taxon>Pseudomonadota</taxon>
        <taxon>Alphaproteobacteria</taxon>
        <taxon>Rhodospirillales</taxon>
        <taxon>Novispirillaceae</taxon>
        <taxon>Haematospirillum</taxon>
    </lineage>
</organism>
<dbReference type="RefSeq" id="WP_066135235.1">
    <property type="nucleotide sequence ID" value="NZ_CP014525.1"/>
</dbReference>
<dbReference type="InterPro" id="IPR029787">
    <property type="entry name" value="Nucleotide_cyclase"/>
</dbReference>
<dbReference type="Gene3D" id="3.30.70.1230">
    <property type="entry name" value="Nucleotide cyclase"/>
    <property type="match status" value="1"/>
</dbReference>
<evidence type="ECO:0000313" key="3">
    <source>
        <dbReference type="EMBL" id="AMW35028.1"/>
    </source>
</evidence>
<feature type="transmembrane region" description="Helical" evidence="2">
    <location>
        <begin position="163"/>
        <end position="185"/>
    </location>
</feature>
<feature type="region of interest" description="Disordered" evidence="1">
    <location>
        <begin position="192"/>
        <end position="243"/>
    </location>
</feature>
<dbReference type="PANTHER" id="PTHR43081">
    <property type="entry name" value="ADENYLATE CYCLASE, TERMINAL-DIFFERENTIATION SPECIFIC-RELATED"/>
    <property type="match status" value="1"/>
</dbReference>
<keyword evidence="4" id="KW-1185">Reference proteome</keyword>
<dbReference type="AlphaFoldDB" id="A0A143DFZ7"/>
<feature type="compositionally biased region" description="Polar residues" evidence="1">
    <location>
        <begin position="610"/>
        <end position="621"/>
    </location>
</feature>
<evidence type="ECO:0000256" key="2">
    <source>
        <dbReference type="SAM" id="Phobius"/>
    </source>
</evidence>
<dbReference type="InterPro" id="IPR050697">
    <property type="entry name" value="Adenylyl/Guanylyl_Cyclase_3/4"/>
</dbReference>
<feature type="region of interest" description="Disordered" evidence="1">
    <location>
        <begin position="255"/>
        <end position="312"/>
    </location>
</feature>
<dbReference type="SMART" id="SM00044">
    <property type="entry name" value="CYCc"/>
    <property type="match status" value="1"/>
</dbReference>
<dbReference type="CDD" id="cd07302">
    <property type="entry name" value="CHD"/>
    <property type="match status" value="1"/>
</dbReference>
<dbReference type="OrthoDB" id="7374210at2"/>
<reference evidence="3 4" key="1">
    <citation type="submission" date="2016-02" db="EMBL/GenBank/DDBJ databases">
        <title>Complete Genome of H5569, the type strain of the newly described species Haematospirillium jordaniae.</title>
        <authorList>
            <person name="Nicholson A.C."/>
            <person name="Humrighouse B.W."/>
            <person name="Loparov V."/>
            <person name="McQuiston J.R."/>
        </authorList>
    </citation>
    <scope>NUCLEOTIDE SEQUENCE [LARGE SCALE GENOMIC DNA]</scope>
    <source>
        <strain evidence="3 4">H5569</strain>
    </source>
</reference>
<feature type="region of interest" description="Disordered" evidence="1">
    <location>
        <begin position="70"/>
        <end position="112"/>
    </location>
</feature>
<feature type="region of interest" description="Disordered" evidence="1">
    <location>
        <begin position="608"/>
        <end position="633"/>
    </location>
</feature>
<proteinExistence type="predicted"/>
<dbReference type="SUPFAM" id="SSF55073">
    <property type="entry name" value="Nucleotide cyclase"/>
    <property type="match status" value="1"/>
</dbReference>
<evidence type="ECO:0000256" key="1">
    <source>
        <dbReference type="SAM" id="MobiDB-lite"/>
    </source>
</evidence>
<dbReference type="InterPro" id="IPR001054">
    <property type="entry name" value="A/G_cyclase"/>
</dbReference>
<keyword evidence="2" id="KW-1133">Transmembrane helix</keyword>
<dbReference type="GO" id="GO:0009190">
    <property type="term" value="P:cyclic nucleotide biosynthetic process"/>
    <property type="evidence" value="ECO:0007669"/>
    <property type="project" value="InterPro"/>
</dbReference>
<dbReference type="GeneID" id="53316978"/>
<dbReference type="EMBL" id="CP014525">
    <property type="protein sequence ID" value="AMW35028.1"/>
    <property type="molecule type" value="Genomic_DNA"/>
</dbReference>